<evidence type="ECO:0000256" key="1">
    <source>
        <dbReference type="ARBA" id="ARBA00022729"/>
    </source>
</evidence>
<keyword evidence="1" id="KW-0732">Signal</keyword>
<dbReference type="PANTHER" id="PTHR11738">
    <property type="entry name" value="MHC CLASS I NK CELL RECEPTOR"/>
    <property type="match status" value="1"/>
</dbReference>
<dbReference type="InterPro" id="IPR050412">
    <property type="entry name" value="Ig-like_Receptors_ImmuneReg"/>
</dbReference>
<dbReference type="OrthoDB" id="9808644at2759"/>
<evidence type="ECO:0000256" key="3">
    <source>
        <dbReference type="ARBA" id="ARBA00023180"/>
    </source>
</evidence>
<sequence>MVSGSEGSAHVKTGNSLSGLCLGLRITALAGVFSKPTLRALPRNMVTTGKQVTFFCQGPLEAKEYRLYKEGSPDFLVPTSIETENLAKFSISSIEWNNAGRYRCGYKSPNDTLEHSDYLELMVTGIYKSNVTLSALPSPVVTAGGNVTLQCVSQEGYHRFILMKGDENFSRPLSSQKIYPELFGALFTVNPVTPNQRW</sequence>
<evidence type="ECO:0000256" key="4">
    <source>
        <dbReference type="ARBA" id="ARBA00023319"/>
    </source>
</evidence>
<keyword evidence="2" id="KW-1015">Disulfide bond</keyword>
<evidence type="ECO:0000313" key="6">
    <source>
        <dbReference type="EMBL" id="OBS71124.1"/>
    </source>
</evidence>
<dbReference type="AlphaFoldDB" id="A0A1A6GYR3"/>
<keyword evidence="3" id="KW-0325">Glycoprotein</keyword>
<gene>
    <name evidence="6" type="ORF">A6R68_00335</name>
</gene>
<reference evidence="6 7" key="1">
    <citation type="submission" date="2016-06" db="EMBL/GenBank/DDBJ databases">
        <title>The Draft Genome Sequence and Annotation of the Desert Woodrat Neotoma lepida.</title>
        <authorList>
            <person name="Campbell M."/>
            <person name="Oakeson K.F."/>
            <person name="Yandell M."/>
            <person name="Halpert J.R."/>
            <person name="Dearing D."/>
        </authorList>
    </citation>
    <scope>NUCLEOTIDE SEQUENCE [LARGE SCALE GENOMIC DNA]</scope>
    <source>
        <strain evidence="6">417</strain>
        <tissue evidence="6">Liver</tissue>
    </source>
</reference>
<keyword evidence="7" id="KW-1185">Reference proteome</keyword>
<dbReference type="FunFam" id="2.60.40.10:FF:000049">
    <property type="entry name" value="Leukocyte immunoglobulin-like receptor subfamily B member 1"/>
    <property type="match status" value="2"/>
</dbReference>
<dbReference type="InterPro" id="IPR013783">
    <property type="entry name" value="Ig-like_fold"/>
</dbReference>
<protein>
    <recommendedName>
        <fullName evidence="5">Ig-like domain-containing protein</fullName>
    </recommendedName>
</protein>
<feature type="domain" description="Ig-like" evidence="5">
    <location>
        <begin position="36"/>
        <end position="104"/>
    </location>
</feature>
<organism evidence="6 7">
    <name type="scientific">Neotoma lepida</name>
    <name type="common">Desert woodrat</name>
    <dbReference type="NCBI Taxonomy" id="56216"/>
    <lineage>
        <taxon>Eukaryota</taxon>
        <taxon>Metazoa</taxon>
        <taxon>Chordata</taxon>
        <taxon>Craniata</taxon>
        <taxon>Vertebrata</taxon>
        <taxon>Euteleostomi</taxon>
        <taxon>Mammalia</taxon>
        <taxon>Eutheria</taxon>
        <taxon>Euarchontoglires</taxon>
        <taxon>Glires</taxon>
        <taxon>Rodentia</taxon>
        <taxon>Myomorpha</taxon>
        <taxon>Muroidea</taxon>
        <taxon>Cricetidae</taxon>
        <taxon>Neotominae</taxon>
        <taxon>Neotoma</taxon>
    </lineage>
</organism>
<dbReference type="InterPro" id="IPR007110">
    <property type="entry name" value="Ig-like_dom"/>
</dbReference>
<comment type="caution">
    <text evidence="6">The sequence shown here is derived from an EMBL/GenBank/DDBJ whole genome shotgun (WGS) entry which is preliminary data.</text>
</comment>
<accession>A0A1A6GYR3</accession>
<dbReference type="Proteomes" id="UP000092124">
    <property type="component" value="Unassembled WGS sequence"/>
</dbReference>
<feature type="non-terminal residue" evidence="6">
    <location>
        <position position="198"/>
    </location>
</feature>
<dbReference type="EMBL" id="LZPO01065136">
    <property type="protein sequence ID" value="OBS71124.1"/>
    <property type="molecule type" value="Genomic_DNA"/>
</dbReference>
<dbReference type="STRING" id="56216.A0A1A6GYR3"/>
<proteinExistence type="predicted"/>
<evidence type="ECO:0000256" key="2">
    <source>
        <dbReference type="ARBA" id="ARBA00023157"/>
    </source>
</evidence>
<name>A0A1A6GYR3_NEOLE</name>
<keyword evidence="4" id="KW-0393">Immunoglobulin domain</keyword>
<dbReference type="SUPFAM" id="SSF48726">
    <property type="entry name" value="Immunoglobulin"/>
    <property type="match status" value="2"/>
</dbReference>
<dbReference type="GO" id="GO:0005886">
    <property type="term" value="C:plasma membrane"/>
    <property type="evidence" value="ECO:0007669"/>
    <property type="project" value="TreeGrafter"/>
</dbReference>
<dbReference type="GO" id="GO:0019221">
    <property type="term" value="P:cytokine-mediated signaling pathway"/>
    <property type="evidence" value="ECO:0007669"/>
    <property type="project" value="TreeGrafter"/>
</dbReference>
<dbReference type="InterPro" id="IPR036179">
    <property type="entry name" value="Ig-like_dom_sf"/>
</dbReference>
<dbReference type="PROSITE" id="PS50835">
    <property type="entry name" value="IG_LIKE"/>
    <property type="match status" value="1"/>
</dbReference>
<dbReference type="Gene3D" id="2.60.40.10">
    <property type="entry name" value="Immunoglobulins"/>
    <property type="match status" value="2"/>
</dbReference>
<dbReference type="GO" id="GO:0032396">
    <property type="term" value="F:inhibitory MHC class I receptor activity"/>
    <property type="evidence" value="ECO:0007669"/>
    <property type="project" value="TreeGrafter"/>
</dbReference>
<dbReference type="GO" id="GO:0002764">
    <property type="term" value="P:immune response-regulating signaling pathway"/>
    <property type="evidence" value="ECO:0007669"/>
    <property type="project" value="TreeGrafter"/>
</dbReference>
<dbReference type="Pfam" id="PF13895">
    <property type="entry name" value="Ig_2"/>
    <property type="match status" value="1"/>
</dbReference>
<evidence type="ECO:0000313" key="7">
    <source>
        <dbReference type="Proteomes" id="UP000092124"/>
    </source>
</evidence>
<evidence type="ECO:0000259" key="5">
    <source>
        <dbReference type="PROSITE" id="PS50835"/>
    </source>
</evidence>
<dbReference type="PANTHER" id="PTHR11738:SF187">
    <property type="entry name" value="LEUKOCYTE IMMUNOGLOBULIN-LIKE RECEPTOR SUBFAMILY A MEMBER 6-RELATED"/>
    <property type="match status" value="1"/>
</dbReference>